<dbReference type="AlphaFoldDB" id="A0A1D1XS67"/>
<gene>
    <name evidence="2" type="primary">UP1_1</name>
    <name evidence="2" type="ORF">g.114188</name>
</gene>
<accession>A0A1D1XS67</accession>
<feature type="region of interest" description="Disordered" evidence="1">
    <location>
        <begin position="159"/>
        <end position="185"/>
    </location>
</feature>
<protein>
    <submittedName>
        <fullName evidence="2">Uncharacterized protein</fullName>
    </submittedName>
</protein>
<dbReference type="PANTHER" id="PTHR36310">
    <property type="entry name" value="CYCLIN-DEPENDENT PROTEIN KINASE INHIBITOR SMR11"/>
    <property type="match status" value="1"/>
</dbReference>
<dbReference type="InterPro" id="IPR038971">
    <property type="entry name" value="SMR11/SMR16"/>
</dbReference>
<dbReference type="PANTHER" id="PTHR36310:SF1">
    <property type="entry name" value="CYCLIN-DEPENDENT PROTEIN KINASE INHIBITOR SMR11"/>
    <property type="match status" value="1"/>
</dbReference>
<evidence type="ECO:0000256" key="1">
    <source>
        <dbReference type="SAM" id="MobiDB-lite"/>
    </source>
</evidence>
<feature type="region of interest" description="Disordered" evidence="1">
    <location>
        <begin position="212"/>
        <end position="258"/>
    </location>
</feature>
<feature type="compositionally biased region" description="Basic and acidic residues" evidence="1">
    <location>
        <begin position="168"/>
        <end position="179"/>
    </location>
</feature>
<sequence>MEASHGCADLDVCKNQLVKPGISVVDAICPSSLAREIVMGPVTPFSDRENPAASSPSDQSEEADPGSACQTPKESTFDPFAPGPERLVLAPKKKVLKKTCVPIRQPPLDLVSCFDSGECVMGNIQEALVEESFLETAYRSLLDVILPPGASLSQEIEVSDASGAEGKTGIRREDTKGKEDMEDMDPCHGYLSEDGGSGLDGICPSNTVNGMDLGPLTPFSERENLDISSPSDRRDDGDLGSDCQTPRERTFDSFAPGPERLMFAPKKKSVKETHVSVQRMLNFDSCSHLKENLLGNISEGNSEEKSILVSVYKSLLDVIISCQVGELNGESLSADSTLFDGSKTPTSLPLLNGVAETCPGAPLRPTSKTRKFSVNICRKLEF</sequence>
<organism evidence="2">
    <name type="scientific">Anthurium amnicola</name>
    <dbReference type="NCBI Taxonomy" id="1678845"/>
    <lineage>
        <taxon>Eukaryota</taxon>
        <taxon>Viridiplantae</taxon>
        <taxon>Streptophyta</taxon>
        <taxon>Embryophyta</taxon>
        <taxon>Tracheophyta</taxon>
        <taxon>Spermatophyta</taxon>
        <taxon>Magnoliopsida</taxon>
        <taxon>Liliopsida</taxon>
        <taxon>Araceae</taxon>
        <taxon>Pothoideae</taxon>
        <taxon>Potheae</taxon>
        <taxon>Anthurium</taxon>
    </lineage>
</organism>
<name>A0A1D1XS67_9ARAE</name>
<feature type="compositionally biased region" description="Basic and acidic residues" evidence="1">
    <location>
        <begin position="220"/>
        <end position="237"/>
    </location>
</feature>
<proteinExistence type="predicted"/>
<feature type="region of interest" description="Disordered" evidence="1">
    <location>
        <begin position="42"/>
        <end position="84"/>
    </location>
</feature>
<reference evidence="2" key="1">
    <citation type="submission" date="2015-07" db="EMBL/GenBank/DDBJ databases">
        <title>Transcriptome Assembly of Anthurium amnicola.</title>
        <authorList>
            <person name="Suzuki J."/>
        </authorList>
    </citation>
    <scope>NUCLEOTIDE SEQUENCE</scope>
</reference>
<dbReference type="EMBL" id="GDJX01022722">
    <property type="protein sequence ID" value="JAT45214.1"/>
    <property type="molecule type" value="Transcribed_RNA"/>
</dbReference>
<evidence type="ECO:0000313" key="2">
    <source>
        <dbReference type="EMBL" id="JAT45214.1"/>
    </source>
</evidence>